<dbReference type="EMBL" id="BNBC01000002">
    <property type="protein sequence ID" value="GHE56505.1"/>
    <property type="molecule type" value="Genomic_DNA"/>
</dbReference>
<protein>
    <submittedName>
        <fullName evidence="3">Universal stress protein</fullName>
    </submittedName>
</protein>
<feature type="domain" description="UspA" evidence="2">
    <location>
        <begin position="8"/>
        <end position="144"/>
    </location>
</feature>
<dbReference type="RefSeq" id="WP_189896098.1">
    <property type="nucleotide sequence ID" value="NZ_BNBC01000002.1"/>
</dbReference>
<evidence type="ECO:0000313" key="4">
    <source>
        <dbReference type="Proteomes" id="UP000641386"/>
    </source>
</evidence>
<dbReference type="Proteomes" id="UP000641386">
    <property type="component" value="Unassembled WGS sequence"/>
</dbReference>
<dbReference type="InterPro" id="IPR014729">
    <property type="entry name" value="Rossmann-like_a/b/a_fold"/>
</dbReference>
<evidence type="ECO:0000256" key="1">
    <source>
        <dbReference type="ARBA" id="ARBA00008791"/>
    </source>
</evidence>
<evidence type="ECO:0000313" key="3">
    <source>
        <dbReference type="EMBL" id="GHE56505.1"/>
    </source>
</evidence>
<dbReference type="CDD" id="cd23659">
    <property type="entry name" value="USP_At3g01520-like"/>
    <property type="match status" value="1"/>
</dbReference>
<accession>A0A919DLG6</accession>
<comment type="caution">
    <text evidence="3">The sequence shown here is derived from an EMBL/GenBank/DDBJ whole genome shotgun (WGS) entry which is preliminary data.</text>
</comment>
<sequence>MTDEHHGRVLVGVDDSPHSRLALDWAAAEAESSGRALRLVHSVGPGPEVGYDETGAGLTEEVFEAATGLLDDCRALVASGHPRLPVDTALVHGDPAEAVLDAAEDADADMIVLGTRGRGGFAELLLGSVSLKAAAHADRPVVVTHGAPDPAKGGDIVAGIRDDRDEPAVRFALTEADRRRATVRLVHAWTPLHHAGLMVPQVDDMDQEQRDHAELLSRAARPGKEFPGVNVVTELAAGAPASALVDASKEAGLLVLPRHPAEGRLGLPLGSVTHAVLHHASCPVAIVPVR</sequence>
<dbReference type="PANTHER" id="PTHR46268:SF6">
    <property type="entry name" value="UNIVERSAL STRESS PROTEIN UP12"/>
    <property type="match status" value="1"/>
</dbReference>
<dbReference type="InterPro" id="IPR006015">
    <property type="entry name" value="Universal_stress_UspA"/>
</dbReference>
<evidence type="ECO:0000259" key="2">
    <source>
        <dbReference type="Pfam" id="PF00582"/>
    </source>
</evidence>
<reference evidence="3" key="1">
    <citation type="journal article" date="2014" name="Int. J. Syst. Evol. Microbiol.">
        <title>Complete genome sequence of Corynebacterium casei LMG S-19264T (=DSM 44701T), isolated from a smear-ripened cheese.</title>
        <authorList>
            <consortium name="US DOE Joint Genome Institute (JGI-PGF)"/>
            <person name="Walter F."/>
            <person name="Albersmeier A."/>
            <person name="Kalinowski J."/>
            <person name="Ruckert C."/>
        </authorList>
    </citation>
    <scope>NUCLEOTIDE SEQUENCE</scope>
    <source>
        <strain evidence="3">JCM 3302</strain>
    </source>
</reference>
<proteinExistence type="inferred from homology"/>
<organism evidence="3 4">
    <name type="scientific">Streptomyces spiralis</name>
    <dbReference type="NCBI Taxonomy" id="66376"/>
    <lineage>
        <taxon>Bacteria</taxon>
        <taxon>Bacillati</taxon>
        <taxon>Actinomycetota</taxon>
        <taxon>Actinomycetes</taxon>
        <taxon>Kitasatosporales</taxon>
        <taxon>Streptomycetaceae</taxon>
        <taxon>Streptomyces</taxon>
    </lineage>
</organism>
<dbReference type="AlphaFoldDB" id="A0A919DLG6"/>
<dbReference type="Gene3D" id="3.40.50.620">
    <property type="entry name" value="HUPs"/>
    <property type="match status" value="2"/>
</dbReference>
<dbReference type="PANTHER" id="PTHR46268">
    <property type="entry name" value="STRESS RESPONSE PROTEIN NHAX"/>
    <property type="match status" value="1"/>
</dbReference>
<comment type="similarity">
    <text evidence="1">Belongs to the universal stress protein A family.</text>
</comment>
<gene>
    <name evidence="3" type="ORF">GCM10014715_06870</name>
</gene>
<dbReference type="SUPFAM" id="SSF52402">
    <property type="entry name" value="Adenine nucleotide alpha hydrolases-like"/>
    <property type="match status" value="2"/>
</dbReference>
<feature type="domain" description="UspA" evidence="2">
    <location>
        <begin position="156"/>
        <end position="288"/>
    </location>
</feature>
<dbReference type="InterPro" id="IPR006016">
    <property type="entry name" value="UspA"/>
</dbReference>
<name>A0A919DLG6_9ACTN</name>
<keyword evidence="4" id="KW-1185">Reference proteome</keyword>
<dbReference type="PRINTS" id="PR01438">
    <property type="entry name" value="UNVRSLSTRESS"/>
</dbReference>
<dbReference type="Pfam" id="PF00582">
    <property type="entry name" value="Usp"/>
    <property type="match status" value="2"/>
</dbReference>
<reference evidence="3" key="2">
    <citation type="submission" date="2020-09" db="EMBL/GenBank/DDBJ databases">
        <authorList>
            <person name="Sun Q."/>
            <person name="Ohkuma M."/>
        </authorList>
    </citation>
    <scope>NUCLEOTIDE SEQUENCE</scope>
    <source>
        <strain evidence="3">JCM 3302</strain>
    </source>
</reference>